<comment type="subunit">
    <text evidence="19">Interacts with CNOT1 via its C-terminus but does not stably associate with the CCR4-NOT complex. Interacts (via RING domain) with UBE2D2. Interacts with ABCE1, PINK1 and PELO.</text>
</comment>
<feature type="region of interest" description="Disordered" evidence="27">
    <location>
        <begin position="865"/>
        <end position="887"/>
    </location>
</feature>
<dbReference type="EMBL" id="CAJFDH010000004">
    <property type="protein sequence ID" value="CAD5218476.1"/>
    <property type="molecule type" value="Genomic_DNA"/>
</dbReference>
<evidence type="ECO:0000256" key="22">
    <source>
        <dbReference type="ARBA" id="ARBA00077837"/>
    </source>
</evidence>
<evidence type="ECO:0000256" key="14">
    <source>
        <dbReference type="ARBA" id="ARBA00022843"/>
    </source>
</evidence>
<keyword evidence="6" id="KW-0488">Methylation</keyword>
<dbReference type="Gene3D" id="3.30.70.330">
    <property type="match status" value="1"/>
</dbReference>
<dbReference type="InterPro" id="IPR012677">
    <property type="entry name" value="Nucleotide-bd_a/b_plait_sf"/>
</dbReference>
<protein>
    <recommendedName>
        <fullName evidence="20">CCR4-NOT transcription complex subunit 4</fullName>
        <ecNumber evidence="5">2.3.2.27</ecNumber>
    </recommendedName>
    <alternativeName>
        <fullName evidence="23">CCR4-associated factor 4</fullName>
    </alternativeName>
    <alternativeName>
        <fullName evidence="24">E3 ubiquitin-protein ligase CNOT4</fullName>
    </alternativeName>
    <alternativeName>
        <fullName evidence="21">Potential transcriptional repressor NOT4Hp</fullName>
    </alternativeName>
    <alternativeName>
        <fullName evidence="22">RING-type E3 ubiquitin transferase CNOT4</fullName>
    </alternativeName>
</protein>
<accession>A0A811KRS9</accession>
<keyword evidence="12" id="KW-0833">Ubl conjugation pathway</keyword>
<feature type="compositionally biased region" description="Polar residues" evidence="27">
    <location>
        <begin position="258"/>
        <end position="274"/>
    </location>
</feature>
<feature type="region of interest" description="Disordered" evidence="27">
    <location>
        <begin position="711"/>
        <end position="736"/>
    </location>
</feature>
<feature type="domain" description="RING-type" evidence="28">
    <location>
        <begin position="11"/>
        <end position="54"/>
    </location>
</feature>
<dbReference type="GO" id="GO:0008270">
    <property type="term" value="F:zinc ion binding"/>
    <property type="evidence" value="ECO:0007669"/>
    <property type="project" value="UniProtKB-KW"/>
</dbReference>
<keyword evidence="16" id="KW-0175">Coiled coil</keyword>
<evidence type="ECO:0000313" key="31">
    <source>
        <dbReference type="Proteomes" id="UP000614601"/>
    </source>
</evidence>
<evidence type="ECO:0000256" key="11">
    <source>
        <dbReference type="ARBA" id="ARBA00022771"/>
    </source>
</evidence>
<dbReference type="AlphaFoldDB" id="A0A811KRS9"/>
<feature type="compositionally biased region" description="Polar residues" evidence="27">
    <location>
        <begin position="579"/>
        <end position="602"/>
    </location>
</feature>
<feature type="compositionally biased region" description="Polar residues" evidence="27">
    <location>
        <begin position="365"/>
        <end position="379"/>
    </location>
</feature>
<evidence type="ECO:0000259" key="29">
    <source>
        <dbReference type="PROSITE" id="PS50102"/>
    </source>
</evidence>
<dbReference type="GO" id="GO:0030014">
    <property type="term" value="C:CCR4-NOT complex"/>
    <property type="evidence" value="ECO:0007669"/>
    <property type="project" value="InterPro"/>
</dbReference>
<dbReference type="CDD" id="cd16618">
    <property type="entry name" value="mRING-HC-C4C4_CNOT4"/>
    <property type="match status" value="1"/>
</dbReference>
<dbReference type="PANTHER" id="PTHR12603:SF0">
    <property type="entry name" value="CCR4-NOT TRANSCRIPTION COMPLEX SUBUNIT 4"/>
    <property type="match status" value="1"/>
</dbReference>
<dbReference type="SUPFAM" id="SSF54928">
    <property type="entry name" value="RNA-binding domain, RBD"/>
    <property type="match status" value="1"/>
</dbReference>
<gene>
    <name evidence="30" type="ORF">BOKJ2_LOCUS7686</name>
</gene>
<dbReference type="Pfam" id="PF14570">
    <property type="entry name" value="zf-RING_4"/>
    <property type="match status" value="1"/>
</dbReference>
<dbReference type="EMBL" id="CAJFCW020000004">
    <property type="protein sequence ID" value="CAG9110643.1"/>
    <property type="molecule type" value="Genomic_DNA"/>
</dbReference>
<keyword evidence="14" id="KW-0832">Ubl conjugation</keyword>
<dbReference type="GO" id="GO:0016567">
    <property type="term" value="P:protein ubiquitination"/>
    <property type="evidence" value="ECO:0007669"/>
    <property type="project" value="TreeGrafter"/>
</dbReference>
<comment type="pathway">
    <text evidence="4">Protein modification; protein ubiquitination.</text>
</comment>
<evidence type="ECO:0000256" key="9">
    <source>
        <dbReference type="ARBA" id="ARBA00022679"/>
    </source>
</evidence>
<feature type="compositionally biased region" description="Basic and acidic residues" evidence="27">
    <location>
        <begin position="247"/>
        <end position="257"/>
    </location>
</feature>
<evidence type="ECO:0000256" key="5">
    <source>
        <dbReference type="ARBA" id="ARBA00012483"/>
    </source>
</evidence>
<comment type="caution">
    <text evidence="30">The sequence shown here is derived from an EMBL/GenBank/DDBJ whole genome shotgun (WGS) entry which is preliminary data.</text>
</comment>
<dbReference type="InterPro" id="IPR000504">
    <property type="entry name" value="RRM_dom"/>
</dbReference>
<feature type="region of interest" description="Disordered" evidence="27">
    <location>
        <begin position="247"/>
        <end position="293"/>
    </location>
</feature>
<keyword evidence="8" id="KW-0597">Phosphoprotein</keyword>
<feature type="region of interest" description="Disordered" evidence="27">
    <location>
        <begin position="579"/>
        <end position="616"/>
    </location>
</feature>
<evidence type="ECO:0000256" key="27">
    <source>
        <dbReference type="SAM" id="MobiDB-lite"/>
    </source>
</evidence>
<dbReference type="InterPro" id="IPR034261">
    <property type="entry name" value="CNOT4_RRM"/>
</dbReference>
<organism evidence="30 31">
    <name type="scientific">Bursaphelenchus okinawaensis</name>
    <dbReference type="NCBI Taxonomy" id="465554"/>
    <lineage>
        <taxon>Eukaryota</taxon>
        <taxon>Metazoa</taxon>
        <taxon>Ecdysozoa</taxon>
        <taxon>Nematoda</taxon>
        <taxon>Chromadorea</taxon>
        <taxon>Rhabditida</taxon>
        <taxon>Tylenchina</taxon>
        <taxon>Tylenchomorpha</taxon>
        <taxon>Aphelenchoidea</taxon>
        <taxon>Aphelenchoididae</taxon>
        <taxon>Bursaphelenchus</taxon>
    </lineage>
</organism>
<feature type="compositionally biased region" description="Polar residues" evidence="27">
    <location>
        <begin position="786"/>
        <end position="798"/>
    </location>
</feature>
<dbReference type="OrthoDB" id="1923159at2759"/>
<name>A0A811KRS9_9BILA</name>
<evidence type="ECO:0000256" key="7">
    <source>
        <dbReference type="ARBA" id="ARBA00022490"/>
    </source>
</evidence>
<dbReference type="Pfam" id="PF00076">
    <property type="entry name" value="RRM_1"/>
    <property type="match status" value="1"/>
</dbReference>
<dbReference type="GO" id="GO:0061630">
    <property type="term" value="F:ubiquitin protein ligase activity"/>
    <property type="evidence" value="ECO:0007669"/>
    <property type="project" value="UniProtKB-EC"/>
</dbReference>
<comment type="function">
    <text evidence="18">Has E3 ubiquitin ligase activity, promoting ubiquitination and degradation of target proteins. Involved in activation of the JAK/STAT pathway. Catalyzes ubiquitination of methylated RBM15. Plays a role in quality control of translation of mitochondrial outer membrane-localized mRNA. As part of the PINK1-regulated signaling, upon mitochondria damage, ubiquitinates ABCE1 and thereby recruits autophagy receptors to the mitochondrial outer membrane to initiate mitophagy.</text>
</comment>
<dbReference type="SUPFAM" id="SSF57850">
    <property type="entry name" value="RING/U-box"/>
    <property type="match status" value="1"/>
</dbReference>
<dbReference type="GO" id="GO:0003723">
    <property type="term" value="F:RNA binding"/>
    <property type="evidence" value="ECO:0007669"/>
    <property type="project" value="UniProtKB-UniRule"/>
</dbReference>
<feature type="region of interest" description="Disordered" evidence="27">
    <location>
        <begin position="786"/>
        <end position="807"/>
    </location>
</feature>
<dbReference type="InterPro" id="IPR039780">
    <property type="entry name" value="Mot2"/>
</dbReference>
<evidence type="ECO:0000256" key="10">
    <source>
        <dbReference type="ARBA" id="ARBA00022723"/>
    </source>
</evidence>
<dbReference type="PROSITE" id="PS50089">
    <property type="entry name" value="ZF_RING_2"/>
    <property type="match status" value="1"/>
</dbReference>
<dbReference type="GO" id="GO:0005634">
    <property type="term" value="C:nucleus"/>
    <property type="evidence" value="ECO:0007669"/>
    <property type="project" value="UniProtKB-SubCell"/>
</dbReference>
<comment type="catalytic activity">
    <reaction evidence="1">
        <text>S-ubiquitinyl-[E2 ubiquitin-conjugating enzyme]-L-cysteine + [acceptor protein]-L-lysine = [E2 ubiquitin-conjugating enzyme]-L-cysteine + N(6)-ubiquitinyl-[acceptor protein]-L-lysine.</text>
        <dbReference type="EC" id="2.3.2.27"/>
    </reaction>
</comment>
<dbReference type="SMART" id="SM00361">
    <property type="entry name" value="RRM_1"/>
    <property type="match status" value="1"/>
</dbReference>
<evidence type="ECO:0000256" key="21">
    <source>
        <dbReference type="ARBA" id="ARBA00075062"/>
    </source>
</evidence>
<dbReference type="PANTHER" id="PTHR12603">
    <property type="entry name" value="CCR4-NOT TRANSCRIPTION COMPLEX RELATED"/>
    <property type="match status" value="1"/>
</dbReference>
<evidence type="ECO:0000256" key="6">
    <source>
        <dbReference type="ARBA" id="ARBA00022481"/>
    </source>
</evidence>
<evidence type="ECO:0000256" key="25">
    <source>
        <dbReference type="PROSITE-ProRule" id="PRU00175"/>
    </source>
</evidence>
<comment type="subcellular location">
    <subcellularLocation>
        <location evidence="3">Cytoplasm</location>
    </subcellularLocation>
    <subcellularLocation>
        <location evidence="2">Nucleus</location>
    </subcellularLocation>
</comment>
<feature type="compositionally biased region" description="Polar residues" evidence="27">
    <location>
        <begin position="714"/>
        <end position="724"/>
    </location>
</feature>
<keyword evidence="10" id="KW-0479">Metal-binding</keyword>
<evidence type="ECO:0000256" key="15">
    <source>
        <dbReference type="ARBA" id="ARBA00022884"/>
    </source>
</evidence>
<feature type="domain" description="RRM" evidence="29">
    <location>
        <begin position="104"/>
        <end position="188"/>
    </location>
</feature>
<evidence type="ECO:0000256" key="13">
    <source>
        <dbReference type="ARBA" id="ARBA00022833"/>
    </source>
</evidence>
<dbReference type="Proteomes" id="UP000614601">
    <property type="component" value="Unassembled WGS sequence"/>
</dbReference>
<keyword evidence="13" id="KW-0862">Zinc</keyword>
<evidence type="ECO:0000256" key="1">
    <source>
        <dbReference type="ARBA" id="ARBA00000900"/>
    </source>
</evidence>
<dbReference type="FunFam" id="3.30.70.330:FF:000044">
    <property type="entry name" value="Putative ccr4-not transcription complex subunit 4"/>
    <property type="match status" value="1"/>
</dbReference>
<evidence type="ECO:0000256" key="18">
    <source>
        <dbReference type="ARBA" id="ARBA00057081"/>
    </source>
</evidence>
<evidence type="ECO:0000313" key="30">
    <source>
        <dbReference type="EMBL" id="CAD5218476.1"/>
    </source>
</evidence>
<feature type="region of interest" description="Disordered" evidence="27">
    <location>
        <begin position="307"/>
        <end position="421"/>
    </location>
</feature>
<evidence type="ECO:0000256" key="24">
    <source>
        <dbReference type="ARBA" id="ARBA00083942"/>
    </source>
</evidence>
<evidence type="ECO:0000256" key="23">
    <source>
        <dbReference type="ARBA" id="ARBA00083547"/>
    </source>
</evidence>
<feature type="compositionally biased region" description="Basic and acidic residues" evidence="27">
    <location>
        <begin position="313"/>
        <end position="331"/>
    </location>
</feature>
<feature type="compositionally biased region" description="Low complexity" evidence="27">
    <location>
        <begin position="603"/>
        <end position="616"/>
    </location>
</feature>
<dbReference type="Proteomes" id="UP000783686">
    <property type="component" value="Unassembled WGS sequence"/>
</dbReference>
<dbReference type="Gene3D" id="3.30.40.10">
    <property type="entry name" value="Zinc/RING finger domain, C3HC4 (zinc finger)"/>
    <property type="match status" value="1"/>
</dbReference>
<evidence type="ECO:0000256" key="3">
    <source>
        <dbReference type="ARBA" id="ARBA00004496"/>
    </source>
</evidence>
<dbReference type="PROSITE" id="PS50102">
    <property type="entry name" value="RRM"/>
    <property type="match status" value="1"/>
</dbReference>
<feature type="compositionally biased region" description="Polar residues" evidence="27">
    <location>
        <begin position="332"/>
        <end position="352"/>
    </location>
</feature>
<evidence type="ECO:0000256" key="4">
    <source>
        <dbReference type="ARBA" id="ARBA00004906"/>
    </source>
</evidence>
<dbReference type="FunFam" id="3.30.40.10:FF:000006">
    <property type="entry name" value="CCR4-NOT transcription complex subunit 4"/>
    <property type="match status" value="1"/>
</dbReference>
<keyword evidence="17" id="KW-0539">Nucleus</keyword>
<evidence type="ECO:0000256" key="16">
    <source>
        <dbReference type="ARBA" id="ARBA00023054"/>
    </source>
</evidence>
<keyword evidence="9" id="KW-0808">Transferase</keyword>
<dbReference type="InterPro" id="IPR003954">
    <property type="entry name" value="RRM_euk-type"/>
</dbReference>
<evidence type="ECO:0000256" key="26">
    <source>
        <dbReference type="PROSITE-ProRule" id="PRU00176"/>
    </source>
</evidence>
<dbReference type="InterPro" id="IPR035979">
    <property type="entry name" value="RBD_domain_sf"/>
</dbReference>
<keyword evidence="31" id="KW-1185">Reference proteome</keyword>
<keyword evidence="15 26" id="KW-0694">RNA-binding</keyword>
<evidence type="ECO:0000256" key="2">
    <source>
        <dbReference type="ARBA" id="ARBA00004123"/>
    </source>
</evidence>
<evidence type="ECO:0000256" key="17">
    <source>
        <dbReference type="ARBA" id="ARBA00023242"/>
    </source>
</evidence>
<evidence type="ECO:0000256" key="20">
    <source>
        <dbReference type="ARBA" id="ARBA00071435"/>
    </source>
</evidence>
<dbReference type="CDD" id="cd12438">
    <property type="entry name" value="RRM_CNOT4"/>
    <property type="match status" value="1"/>
</dbReference>
<dbReference type="InterPro" id="IPR039515">
    <property type="entry name" value="NOT4_mRING-HC-C4C4"/>
</dbReference>
<keyword evidence="7" id="KW-0963">Cytoplasm</keyword>
<dbReference type="EC" id="2.3.2.27" evidence="5"/>
<evidence type="ECO:0000256" key="12">
    <source>
        <dbReference type="ARBA" id="ARBA00022786"/>
    </source>
</evidence>
<evidence type="ECO:0000259" key="28">
    <source>
        <dbReference type="PROSITE" id="PS50089"/>
    </source>
</evidence>
<keyword evidence="11 25" id="KW-0863">Zinc-finger</keyword>
<dbReference type="InterPro" id="IPR001841">
    <property type="entry name" value="Znf_RING"/>
</dbReference>
<reference evidence="30" key="1">
    <citation type="submission" date="2020-09" db="EMBL/GenBank/DDBJ databases">
        <authorList>
            <person name="Kikuchi T."/>
        </authorList>
    </citation>
    <scope>NUCLEOTIDE SEQUENCE</scope>
    <source>
        <strain evidence="30">SH1</strain>
    </source>
</reference>
<dbReference type="InterPro" id="IPR013083">
    <property type="entry name" value="Znf_RING/FYVE/PHD"/>
</dbReference>
<proteinExistence type="predicted"/>
<dbReference type="GO" id="GO:0005829">
    <property type="term" value="C:cytosol"/>
    <property type="evidence" value="ECO:0007669"/>
    <property type="project" value="UniProtKB-ARBA"/>
</dbReference>
<evidence type="ECO:0000256" key="19">
    <source>
        <dbReference type="ARBA" id="ARBA00062432"/>
    </source>
</evidence>
<evidence type="ECO:0000256" key="8">
    <source>
        <dbReference type="ARBA" id="ARBA00022553"/>
    </source>
</evidence>
<sequence>MSSDESTDKECPLCMEPFDFDDVHFYPCTCQYQICRFCWHRIREDENGLCPACRQPYSDQPVTFQPLSTTDVQRIKSEKKQSKQKTKPADSRKHLANYRVLQKNLVYVVGLSNRMADVEVLKKPEYFGKYGKVLKIAVGAAVQINPNQPPSCTAYVTYEKVESALRAIEAVNNLIVEGRMLKASLGTTKYCSTFLRGSACHKPECMYLHEIADDEISFTKEDMHAGKHTDFERKLHEQLAERARMESIRKRVHKQSESDLTSQTPCTKNKSSSPPADRLDPIEPPSTSSASRLVSLADAVIETKTARKKKAKQMADAKAESSSDKSKKEATDNSTSPVRVKGSSSRKQSPESVASAEDRTDASDTQKNTPDRSISQSPAVSKPPGFEHYEPVPSSTPSDSNKENEVEEENEATSQDAPKYTTCDELERMILSEHPTAKDEGPMPSGFPASSYNFDDDLGFDPFSESSKALADLVLEEKTMPKEVPPPIHRRLPAFPNAAQTNAATQMRLEEMFATARQHQNSQQSLTGFLMDNNSLGSQGMQSQRLFDRIQNRPPGLDSEWKSSENTPPLLQSIFSAYQSNGQHSSTQSGQLGHSQSSITNTGAMGSSVANSMANSMNNNMSSRMNNMGSSMNSMSNCMGDNINSMGSNMNSIGSTINSMGNSMNTIGSGMTNTNSHQNSQNGVYNATMHEYLYKQHLMFREHAAAALMSAVANSQRQQPSSHSPTPPVDHTQMPNPLAQLYGQHSAQMAQLQKLQAYRQMNGTQSQDWREGFKAMLPNVNVRFTNEGSSTNQSMDPVTTSAQPTSSSSASAIYNGYGLGQQQQQFVAGIQSLLSHQQQQHAAAMYQQHQMLYHQHQMAMQNALPTQPSWVPPPPGFPQAATNQADH</sequence>